<proteinExistence type="predicted"/>
<reference evidence="1" key="1">
    <citation type="submission" date="2014-12" db="EMBL/GenBank/DDBJ databases">
        <title>Insight into the proteome of Arion vulgaris.</title>
        <authorList>
            <person name="Aradska J."/>
            <person name="Bulat T."/>
            <person name="Smidak R."/>
            <person name="Sarate P."/>
            <person name="Gangsoo J."/>
            <person name="Sialana F."/>
            <person name="Bilban M."/>
            <person name="Lubec G."/>
        </authorList>
    </citation>
    <scope>NUCLEOTIDE SEQUENCE</scope>
    <source>
        <tissue evidence="1">Skin</tissue>
    </source>
</reference>
<dbReference type="AlphaFoldDB" id="A0A0B7A852"/>
<evidence type="ECO:0000313" key="1">
    <source>
        <dbReference type="EMBL" id="CEK77159.1"/>
    </source>
</evidence>
<feature type="non-terminal residue" evidence="1">
    <location>
        <position position="1"/>
    </location>
</feature>
<gene>
    <name evidence="1" type="primary">ORF103238</name>
</gene>
<name>A0A0B7A852_9EUPU</name>
<organism evidence="1">
    <name type="scientific">Arion vulgaris</name>
    <dbReference type="NCBI Taxonomy" id="1028688"/>
    <lineage>
        <taxon>Eukaryota</taxon>
        <taxon>Metazoa</taxon>
        <taxon>Spiralia</taxon>
        <taxon>Lophotrochozoa</taxon>
        <taxon>Mollusca</taxon>
        <taxon>Gastropoda</taxon>
        <taxon>Heterobranchia</taxon>
        <taxon>Euthyneura</taxon>
        <taxon>Panpulmonata</taxon>
        <taxon>Eupulmonata</taxon>
        <taxon>Stylommatophora</taxon>
        <taxon>Helicina</taxon>
        <taxon>Arionoidea</taxon>
        <taxon>Arionidae</taxon>
        <taxon>Arion</taxon>
    </lineage>
</organism>
<dbReference type="EMBL" id="HACG01030294">
    <property type="protein sequence ID" value="CEK77159.1"/>
    <property type="molecule type" value="Transcribed_RNA"/>
</dbReference>
<sequence>QLHSHGWKMLVIITHDERTSSPRYSACSFRHQFQSSVCFLRFLFYFRYIFSYREFMRIFFEVNRVMGPKCLKNR</sequence>
<protein>
    <submittedName>
        <fullName evidence="1">Uncharacterized protein</fullName>
    </submittedName>
</protein>
<accession>A0A0B7A852</accession>